<gene>
    <name evidence="4" type="primary">LOC104225579</name>
</gene>
<keyword evidence="3" id="KW-1185">Reference proteome</keyword>
<evidence type="ECO:0000259" key="2">
    <source>
        <dbReference type="SMART" id="SM00829"/>
    </source>
</evidence>
<dbReference type="InterPro" id="IPR041694">
    <property type="entry name" value="ADH_N_2"/>
</dbReference>
<sequence>MAVGGAEAAAETAVVENKEWYIARYAPKGIPNSDQIKLRTLSFSLAENSIPNGNVAVQILYISIDPYLRTQLSGLYDGLSLPQLSLGQVIRANAIGKVIRSKDTNFSEGDIVTTYMFPVAEFCVMPISWLQKINPTIGITLPDYLSCLGVPGLTAWVGIEKIGKVKEGSNVYISAAAGGVGIIAGQLAKLKGCRVVGSVGSDEKVKLLKEEYGYDDAFNYRVETDYDTALNKYFPDGIDFYFDNVGGKMLEAVLNHVNQGACISLCGMISEYNKVWTEREGVRNLLNVVGKEVTMQGFMVGSYVNYFEDFRKEMEVYLKEGKVKCKHKIYNGIESFLESLTSLFSSSNVGKVILQVTP</sequence>
<dbReference type="InterPro" id="IPR020843">
    <property type="entry name" value="ER"/>
</dbReference>
<dbReference type="GO" id="GO:0032440">
    <property type="term" value="F:2-alkenal reductase [NAD(P)H] activity"/>
    <property type="evidence" value="ECO:0007669"/>
    <property type="project" value="TreeGrafter"/>
</dbReference>
<dbReference type="SUPFAM" id="SSF51735">
    <property type="entry name" value="NAD(P)-binding Rossmann-fold domains"/>
    <property type="match status" value="1"/>
</dbReference>
<dbReference type="PANTHER" id="PTHR43205">
    <property type="entry name" value="PROSTAGLANDIN REDUCTASE"/>
    <property type="match status" value="1"/>
</dbReference>
<dbReference type="InterPro" id="IPR045010">
    <property type="entry name" value="MDR_fam"/>
</dbReference>
<organism evidence="3 4">
    <name type="scientific">Nicotiana sylvestris</name>
    <name type="common">Wood tobacco</name>
    <name type="synonym">South American tobacco</name>
    <dbReference type="NCBI Taxonomy" id="4096"/>
    <lineage>
        <taxon>Eukaryota</taxon>
        <taxon>Viridiplantae</taxon>
        <taxon>Streptophyta</taxon>
        <taxon>Embryophyta</taxon>
        <taxon>Tracheophyta</taxon>
        <taxon>Spermatophyta</taxon>
        <taxon>Magnoliopsida</taxon>
        <taxon>eudicotyledons</taxon>
        <taxon>Gunneridae</taxon>
        <taxon>Pentapetalae</taxon>
        <taxon>asterids</taxon>
        <taxon>lamiids</taxon>
        <taxon>Solanales</taxon>
        <taxon>Solanaceae</taxon>
        <taxon>Nicotianoideae</taxon>
        <taxon>Nicotianeae</taxon>
        <taxon>Nicotiana</taxon>
    </lineage>
</organism>
<dbReference type="OrthoDB" id="809632at2759"/>
<evidence type="ECO:0000256" key="1">
    <source>
        <dbReference type="ARBA" id="ARBA00023002"/>
    </source>
</evidence>
<name>A0A1U7WEP3_NICSY</name>
<dbReference type="SMART" id="SM00829">
    <property type="entry name" value="PKS_ER"/>
    <property type="match status" value="1"/>
</dbReference>
<evidence type="ECO:0000313" key="3">
    <source>
        <dbReference type="Proteomes" id="UP000189701"/>
    </source>
</evidence>
<accession>A0A1U7WEP3</accession>
<proteinExistence type="predicted"/>
<dbReference type="Gene3D" id="3.40.50.720">
    <property type="entry name" value="NAD(P)-binding Rossmann-like Domain"/>
    <property type="match status" value="1"/>
</dbReference>
<reference evidence="4" key="2">
    <citation type="submission" date="2025-08" db="UniProtKB">
        <authorList>
            <consortium name="RefSeq"/>
        </authorList>
    </citation>
    <scope>IDENTIFICATION</scope>
    <source>
        <tissue evidence="4">Leaf</tissue>
    </source>
</reference>
<dbReference type="InterPro" id="IPR036291">
    <property type="entry name" value="NAD(P)-bd_dom_sf"/>
</dbReference>
<dbReference type="SUPFAM" id="SSF50129">
    <property type="entry name" value="GroES-like"/>
    <property type="match status" value="1"/>
</dbReference>
<dbReference type="InterPro" id="IPR011032">
    <property type="entry name" value="GroES-like_sf"/>
</dbReference>
<dbReference type="KEGG" id="nsy:104225579"/>
<keyword evidence="1" id="KW-0560">Oxidoreductase</keyword>
<dbReference type="InterPro" id="IPR013149">
    <property type="entry name" value="ADH-like_C"/>
</dbReference>
<dbReference type="Pfam" id="PF00107">
    <property type="entry name" value="ADH_zinc_N"/>
    <property type="match status" value="1"/>
</dbReference>
<dbReference type="AlphaFoldDB" id="A0A1U7WEP3"/>
<reference evidence="3" key="1">
    <citation type="journal article" date="2013" name="Genome Biol.">
        <title>Reference genomes and transcriptomes of Nicotiana sylvestris and Nicotiana tomentosiformis.</title>
        <authorList>
            <person name="Sierro N."/>
            <person name="Battey J.N."/>
            <person name="Ouadi S."/>
            <person name="Bovet L."/>
            <person name="Goepfert S."/>
            <person name="Bakaher N."/>
            <person name="Peitsch M.C."/>
            <person name="Ivanov N.V."/>
        </authorList>
    </citation>
    <scope>NUCLEOTIDE SEQUENCE [LARGE SCALE GENOMIC DNA]</scope>
</reference>
<evidence type="ECO:0000313" key="4">
    <source>
        <dbReference type="RefSeq" id="XP_009775716.1"/>
    </source>
</evidence>
<dbReference type="eggNOG" id="KOG1196">
    <property type="taxonomic scope" value="Eukaryota"/>
</dbReference>
<dbReference type="GeneID" id="104225579"/>
<feature type="domain" description="Enoyl reductase (ER)" evidence="2">
    <location>
        <begin position="38"/>
        <end position="354"/>
    </location>
</feature>
<dbReference type="FunFam" id="3.40.50.720:FF:000121">
    <property type="entry name" value="Prostaglandin reductase 2"/>
    <property type="match status" value="1"/>
</dbReference>
<dbReference type="PANTHER" id="PTHR43205:SF80">
    <property type="entry name" value="2-ALKENAL REDUCTASE (NADP(+)-DEPENDENT)-LIKE"/>
    <property type="match status" value="1"/>
</dbReference>
<dbReference type="Proteomes" id="UP000189701">
    <property type="component" value="Unplaced"/>
</dbReference>
<dbReference type="Gene3D" id="3.90.180.10">
    <property type="entry name" value="Medium-chain alcohol dehydrogenases, catalytic domain"/>
    <property type="match status" value="1"/>
</dbReference>
<dbReference type="RefSeq" id="XP_009775716.1">
    <property type="nucleotide sequence ID" value="XM_009777414.1"/>
</dbReference>
<dbReference type="Pfam" id="PF16884">
    <property type="entry name" value="ADH_N_2"/>
    <property type="match status" value="1"/>
</dbReference>
<protein>
    <submittedName>
        <fullName evidence="4">2-alkenal reductase (NADP(+)-dependent)-like</fullName>
    </submittedName>
</protein>